<sequence length="366" mass="42501">MAEEQLQRAESNLKPSELKAAFKRSRDIDALLDEERELKEKEVQILILGPGCSGKTTFLKQLRIVYDNGYTEEERKAFKPIIYKNISSAIAKIVKGMDEIGLTFENNDLRTKNFTEESLENSSSEDNENNNFSLQDRVPLLTEFWNDPSVQTCYDQRNLFYIEDSAKYFFENLERLSQPDYIPTHEDILHARQSTQGVEEKKISVNNFQYRVIDVGGQKSQRKKWIHFFEGVTAVVFFASLSSYDEFVEEDENTNAMLDSLELFEEISQNEFLENTEFILFLNKHDLFVEKLKTSKLSSCFPDYEGGPDPEIALAYVQDLFMKRKPENKKVYLHVTCATDTDLMRTVLKDVFEILVDINLKKLATL</sequence>
<keyword evidence="2" id="KW-0547">Nucleotide-binding</keyword>
<dbReference type="SUPFAM" id="SSF47895">
    <property type="entry name" value="Transducin (alpha subunit), insertion domain"/>
    <property type="match status" value="1"/>
</dbReference>
<evidence type="ECO:0000256" key="4">
    <source>
        <dbReference type="ARBA" id="ARBA00023224"/>
    </source>
</evidence>
<protein>
    <submittedName>
        <fullName evidence="5">Uncharacterized protein</fullName>
    </submittedName>
</protein>
<dbReference type="SMART" id="SM00275">
    <property type="entry name" value="G_alpha"/>
    <property type="match status" value="1"/>
</dbReference>
<dbReference type="InterPro" id="IPR027417">
    <property type="entry name" value="P-loop_NTPase"/>
</dbReference>
<evidence type="ECO:0000313" key="6">
    <source>
        <dbReference type="Proteomes" id="UP001159427"/>
    </source>
</evidence>
<dbReference type="EMBL" id="CALNXI010000042">
    <property type="protein sequence ID" value="CAH3016488.1"/>
    <property type="molecule type" value="Genomic_DNA"/>
</dbReference>
<accession>A0ABN8LLU4</accession>
<dbReference type="PROSITE" id="PS51882">
    <property type="entry name" value="G_ALPHA"/>
    <property type="match status" value="1"/>
</dbReference>
<reference evidence="5 6" key="1">
    <citation type="submission" date="2022-05" db="EMBL/GenBank/DDBJ databases">
        <authorList>
            <consortium name="Genoscope - CEA"/>
            <person name="William W."/>
        </authorList>
    </citation>
    <scope>NUCLEOTIDE SEQUENCE [LARGE SCALE GENOMIC DNA]</scope>
</reference>
<evidence type="ECO:0000256" key="1">
    <source>
        <dbReference type="ARBA" id="ARBA00022723"/>
    </source>
</evidence>
<dbReference type="InterPro" id="IPR001019">
    <property type="entry name" value="Gprotein_alpha_su"/>
</dbReference>
<dbReference type="SUPFAM" id="SSF52540">
    <property type="entry name" value="P-loop containing nucleoside triphosphate hydrolases"/>
    <property type="match status" value="1"/>
</dbReference>
<keyword evidence="1" id="KW-0479">Metal-binding</keyword>
<dbReference type="PANTHER" id="PTHR10218">
    <property type="entry name" value="GTP-BINDING PROTEIN ALPHA SUBUNIT"/>
    <property type="match status" value="1"/>
</dbReference>
<dbReference type="PANTHER" id="PTHR10218:SF302">
    <property type="entry name" value="GUANINE NUCLEOTIDE-BINDING PROTEIN ALPHA-5 SUBUNIT"/>
    <property type="match status" value="1"/>
</dbReference>
<dbReference type="Gene3D" id="3.40.50.300">
    <property type="entry name" value="P-loop containing nucleotide triphosphate hydrolases"/>
    <property type="match status" value="1"/>
</dbReference>
<evidence type="ECO:0000313" key="5">
    <source>
        <dbReference type="EMBL" id="CAH3016488.1"/>
    </source>
</evidence>
<dbReference type="Proteomes" id="UP001159427">
    <property type="component" value="Unassembled WGS sequence"/>
</dbReference>
<organism evidence="5 6">
    <name type="scientific">Porites evermanni</name>
    <dbReference type="NCBI Taxonomy" id="104178"/>
    <lineage>
        <taxon>Eukaryota</taxon>
        <taxon>Metazoa</taxon>
        <taxon>Cnidaria</taxon>
        <taxon>Anthozoa</taxon>
        <taxon>Hexacorallia</taxon>
        <taxon>Scleractinia</taxon>
        <taxon>Fungiina</taxon>
        <taxon>Poritidae</taxon>
        <taxon>Porites</taxon>
    </lineage>
</organism>
<name>A0ABN8LLU4_9CNID</name>
<dbReference type="PRINTS" id="PR00318">
    <property type="entry name" value="GPROTEINA"/>
</dbReference>
<dbReference type="CDD" id="cd00066">
    <property type="entry name" value="G-alpha"/>
    <property type="match status" value="1"/>
</dbReference>
<keyword evidence="3" id="KW-0342">GTP-binding</keyword>
<dbReference type="Gene3D" id="1.10.400.10">
    <property type="entry name" value="GI Alpha 1, domain 2-like"/>
    <property type="match status" value="1"/>
</dbReference>
<evidence type="ECO:0000256" key="3">
    <source>
        <dbReference type="ARBA" id="ARBA00023134"/>
    </source>
</evidence>
<evidence type="ECO:0000256" key="2">
    <source>
        <dbReference type="ARBA" id="ARBA00022741"/>
    </source>
</evidence>
<comment type="caution">
    <text evidence="5">The sequence shown here is derived from an EMBL/GenBank/DDBJ whole genome shotgun (WGS) entry which is preliminary data.</text>
</comment>
<gene>
    <name evidence="5" type="ORF">PEVE_00029812</name>
</gene>
<dbReference type="InterPro" id="IPR011025">
    <property type="entry name" value="GproteinA_insert"/>
</dbReference>
<proteinExistence type="predicted"/>
<dbReference type="Pfam" id="PF00503">
    <property type="entry name" value="G-alpha"/>
    <property type="match status" value="1"/>
</dbReference>
<keyword evidence="4" id="KW-0807">Transducer</keyword>
<keyword evidence="6" id="KW-1185">Reference proteome</keyword>